<keyword evidence="3" id="KW-1185">Reference proteome</keyword>
<dbReference type="AlphaFoldDB" id="A0A388MC78"/>
<name>A0A388MC78_CHABU</name>
<feature type="compositionally biased region" description="Polar residues" evidence="1">
    <location>
        <begin position="32"/>
        <end position="43"/>
    </location>
</feature>
<sequence length="703" mass="80024">MAQHPKDFRTGNGKTRSGSRLGRDIEDVKNNGHVTSSTRQMCSSWAPKDLDRESRKLMPFADVMQNMMTSAYVSSSRLSFGLIRNTSAIMGFIPTAPKHVGVARMDPAIAYVVQINPNLKPGGRTPSSVVSIPSIRAAGVPGLCFGFIRTSHGGVVVPVSLRPRRSRSHERLPRGLGGFPGTSIHRPAGFARRDSFGGGVGGEGGLPGTPPDLTVSMSDDSVEKRKRVGGGDDTPKEPSTRRRTVESSGKRLKSTKERKPDEGDTGDWDHEVEINLNTFNLDKAFFLEMKTGLQRNVVLHVHPEKILHIQDWEDAYNHRSLDAFLVDTIATAMIDCYERKDMRYTKPISVLAPIIAPPEKDKPAVCVLPQDFDASHPEKYWYYPVCGQHNARAAMKVKDHAVFSYYNFCEWPFRPIYFPNDEFDGYANVSCKDNLKDKKNSPRLQILSMRDIRNILKIKGRPRVVLGNASKKKEEVRRWTQFMALAMKKTPYTPSWGLSTEEKKKKEWAEKLRYYLPLAMADESVFVLAEKFYDEWSKGKLLASDGRRWTEKPPTHEEVAKPGLCNVTNSQGVKKHVWYVKVDDPSFKKGKGKPKKGAEEKTYYVQVLEPDVHCRKELADLTDREKRRLLNGVLNLTVVWVQSSSKKLAEQGKYRVKEMVDIIKIDRIMLRLWHYVELEYEEMEKEEWNVKSSFFRSKRQLLE</sequence>
<reference evidence="2 3" key="1">
    <citation type="journal article" date="2018" name="Cell">
        <title>The Chara Genome: Secondary Complexity and Implications for Plant Terrestrialization.</title>
        <authorList>
            <person name="Nishiyama T."/>
            <person name="Sakayama H."/>
            <person name="Vries J.D."/>
            <person name="Buschmann H."/>
            <person name="Saint-Marcoux D."/>
            <person name="Ullrich K.K."/>
            <person name="Haas F.B."/>
            <person name="Vanderstraeten L."/>
            <person name="Becker D."/>
            <person name="Lang D."/>
            <person name="Vosolsobe S."/>
            <person name="Rombauts S."/>
            <person name="Wilhelmsson P.K.I."/>
            <person name="Janitza P."/>
            <person name="Kern R."/>
            <person name="Heyl A."/>
            <person name="Rumpler F."/>
            <person name="Villalobos L.I.A.C."/>
            <person name="Clay J.M."/>
            <person name="Skokan R."/>
            <person name="Toyoda A."/>
            <person name="Suzuki Y."/>
            <person name="Kagoshima H."/>
            <person name="Schijlen E."/>
            <person name="Tajeshwar N."/>
            <person name="Catarino B."/>
            <person name="Hetherington A.J."/>
            <person name="Saltykova A."/>
            <person name="Bonnot C."/>
            <person name="Breuninger H."/>
            <person name="Symeonidi A."/>
            <person name="Radhakrishnan G.V."/>
            <person name="Van Nieuwerburgh F."/>
            <person name="Deforce D."/>
            <person name="Chang C."/>
            <person name="Karol K.G."/>
            <person name="Hedrich R."/>
            <person name="Ulvskov P."/>
            <person name="Glockner G."/>
            <person name="Delwiche C.F."/>
            <person name="Petrasek J."/>
            <person name="Van de Peer Y."/>
            <person name="Friml J."/>
            <person name="Beilby M."/>
            <person name="Dolan L."/>
            <person name="Kohara Y."/>
            <person name="Sugano S."/>
            <person name="Fujiyama A."/>
            <person name="Delaux P.-M."/>
            <person name="Quint M."/>
            <person name="TheiBen G."/>
            <person name="Hagemann M."/>
            <person name="Harholt J."/>
            <person name="Dunand C."/>
            <person name="Zachgo S."/>
            <person name="Langdale J."/>
            <person name="Maumus F."/>
            <person name="Straeten D.V.D."/>
            <person name="Gould S.B."/>
            <person name="Rensing S.A."/>
        </authorList>
    </citation>
    <scope>NUCLEOTIDE SEQUENCE [LARGE SCALE GENOMIC DNA]</scope>
    <source>
        <strain evidence="2 3">S276</strain>
    </source>
</reference>
<protein>
    <submittedName>
        <fullName evidence="2">Uncharacterized protein</fullName>
    </submittedName>
</protein>
<feature type="compositionally biased region" description="Basic and acidic residues" evidence="1">
    <location>
        <begin position="229"/>
        <end position="269"/>
    </location>
</feature>
<dbReference type="Gramene" id="GBG92167">
    <property type="protein sequence ID" value="GBG92167"/>
    <property type="gene ID" value="CBR_g54519"/>
</dbReference>
<evidence type="ECO:0000313" key="2">
    <source>
        <dbReference type="EMBL" id="GBG92167.1"/>
    </source>
</evidence>
<dbReference type="Proteomes" id="UP000265515">
    <property type="component" value="Unassembled WGS sequence"/>
</dbReference>
<evidence type="ECO:0000256" key="1">
    <source>
        <dbReference type="SAM" id="MobiDB-lite"/>
    </source>
</evidence>
<feature type="compositionally biased region" description="Gly residues" evidence="1">
    <location>
        <begin position="196"/>
        <end position="207"/>
    </location>
</feature>
<dbReference type="EMBL" id="BFEA01001009">
    <property type="protein sequence ID" value="GBG92167.1"/>
    <property type="molecule type" value="Genomic_DNA"/>
</dbReference>
<feature type="compositionally biased region" description="Basic and acidic residues" evidence="1">
    <location>
        <begin position="21"/>
        <end position="30"/>
    </location>
</feature>
<feature type="region of interest" description="Disordered" evidence="1">
    <location>
        <begin position="164"/>
        <end position="269"/>
    </location>
</feature>
<accession>A0A388MC78</accession>
<gene>
    <name evidence="2" type="ORF">CBR_g54519</name>
</gene>
<evidence type="ECO:0000313" key="3">
    <source>
        <dbReference type="Proteomes" id="UP000265515"/>
    </source>
</evidence>
<proteinExistence type="predicted"/>
<organism evidence="2 3">
    <name type="scientific">Chara braunii</name>
    <name type="common">Braun's stonewort</name>
    <dbReference type="NCBI Taxonomy" id="69332"/>
    <lineage>
        <taxon>Eukaryota</taxon>
        <taxon>Viridiplantae</taxon>
        <taxon>Streptophyta</taxon>
        <taxon>Charophyceae</taxon>
        <taxon>Charales</taxon>
        <taxon>Characeae</taxon>
        <taxon>Chara</taxon>
    </lineage>
</organism>
<comment type="caution">
    <text evidence="2">The sequence shown here is derived from an EMBL/GenBank/DDBJ whole genome shotgun (WGS) entry which is preliminary data.</text>
</comment>
<feature type="region of interest" description="Disordered" evidence="1">
    <location>
        <begin position="1"/>
        <end position="43"/>
    </location>
</feature>